<dbReference type="Proteomes" id="UP000789375">
    <property type="component" value="Unassembled WGS sequence"/>
</dbReference>
<gene>
    <name evidence="1" type="ORF">FMOSSE_LOCUS9041</name>
</gene>
<reference evidence="1" key="1">
    <citation type="submission" date="2021-06" db="EMBL/GenBank/DDBJ databases">
        <authorList>
            <person name="Kallberg Y."/>
            <person name="Tangrot J."/>
            <person name="Rosling A."/>
        </authorList>
    </citation>
    <scope>NUCLEOTIDE SEQUENCE</scope>
    <source>
        <strain evidence="1">87-6 pot B 2015</strain>
    </source>
</reference>
<keyword evidence="2" id="KW-1185">Reference proteome</keyword>
<sequence>MKFLEVYFPHDRQTDDVHDKELHAHALRTLILDHPNFRLEKLVVSCNHTL</sequence>
<dbReference type="AlphaFoldDB" id="A0A9N9GHQ8"/>
<evidence type="ECO:0000313" key="2">
    <source>
        <dbReference type="Proteomes" id="UP000789375"/>
    </source>
</evidence>
<comment type="caution">
    <text evidence="1">The sequence shown here is derived from an EMBL/GenBank/DDBJ whole genome shotgun (WGS) entry which is preliminary data.</text>
</comment>
<dbReference type="EMBL" id="CAJVPP010002516">
    <property type="protein sequence ID" value="CAG8602815.1"/>
    <property type="molecule type" value="Genomic_DNA"/>
</dbReference>
<organism evidence="1 2">
    <name type="scientific">Funneliformis mosseae</name>
    <name type="common">Endomycorrhizal fungus</name>
    <name type="synonym">Glomus mosseae</name>
    <dbReference type="NCBI Taxonomy" id="27381"/>
    <lineage>
        <taxon>Eukaryota</taxon>
        <taxon>Fungi</taxon>
        <taxon>Fungi incertae sedis</taxon>
        <taxon>Mucoromycota</taxon>
        <taxon>Glomeromycotina</taxon>
        <taxon>Glomeromycetes</taxon>
        <taxon>Glomerales</taxon>
        <taxon>Glomeraceae</taxon>
        <taxon>Funneliformis</taxon>
    </lineage>
</organism>
<proteinExistence type="predicted"/>
<protein>
    <submittedName>
        <fullName evidence="1">11638_t:CDS:1</fullName>
    </submittedName>
</protein>
<name>A0A9N9GHQ8_FUNMO</name>
<evidence type="ECO:0000313" key="1">
    <source>
        <dbReference type="EMBL" id="CAG8602815.1"/>
    </source>
</evidence>
<accession>A0A9N9GHQ8</accession>